<protein>
    <submittedName>
        <fullName evidence="1">Uncharacterized protein</fullName>
    </submittedName>
</protein>
<proteinExistence type="predicted"/>
<dbReference type="EMBL" id="HBUF01200976">
    <property type="protein sequence ID" value="CAG6661889.1"/>
    <property type="molecule type" value="Transcribed_RNA"/>
</dbReference>
<sequence>MTTRIIFKVTRSEYVRPIQLFIRKAIKASKIIRTNGKEITIQIHYTIGRGLLATRLKPVESIVSVIKIENNTPSQNPFQPFHGFLIPSRNPFHPLYQKRNKKTSK</sequence>
<organism evidence="1">
    <name type="scientific">Cacopsylla melanoneura</name>
    <dbReference type="NCBI Taxonomy" id="428564"/>
    <lineage>
        <taxon>Eukaryota</taxon>
        <taxon>Metazoa</taxon>
        <taxon>Ecdysozoa</taxon>
        <taxon>Arthropoda</taxon>
        <taxon>Hexapoda</taxon>
        <taxon>Insecta</taxon>
        <taxon>Pterygota</taxon>
        <taxon>Neoptera</taxon>
        <taxon>Paraneoptera</taxon>
        <taxon>Hemiptera</taxon>
        <taxon>Sternorrhyncha</taxon>
        <taxon>Psylloidea</taxon>
        <taxon>Psyllidae</taxon>
        <taxon>Psyllinae</taxon>
        <taxon>Cacopsylla</taxon>
    </lineage>
</organism>
<dbReference type="AlphaFoldDB" id="A0A8D8S7E0"/>
<name>A0A8D8S7E0_9HEMI</name>
<dbReference type="EMBL" id="HBUF01200973">
    <property type="protein sequence ID" value="CAG6661886.1"/>
    <property type="molecule type" value="Transcribed_RNA"/>
</dbReference>
<accession>A0A8D8S7E0</accession>
<dbReference type="EMBL" id="HBUF01200975">
    <property type="protein sequence ID" value="CAG6661888.1"/>
    <property type="molecule type" value="Transcribed_RNA"/>
</dbReference>
<reference evidence="1" key="1">
    <citation type="submission" date="2021-05" db="EMBL/GenBank/DDBJ databases">
        <authorList>
            <person name="Alioto T."/>
            <person name="Alioto T."/>
            <person name="Gomez Garrido J."/>
        </authorList>
    </citation>
    <scope>NUCLEOTIDE SEQUENCE</scope>
</reference>
<evidence type="ECO:0000313" key="1">
    <source>
        <dbReference type="EMBL" id="CAG6661889.1"/>
    </source>
</evidence>